<proteinExistence type="predicted"/>
<dbReference type="Pfam" id="PF05932">
    <property type="entry name" value="CesT"/>
    <property type="match status" value="1"/>
</dbReference>
<dbReference type="Gene3D" id="3.30.1460.10">
    <property type="match status" value="1"/>
</dbReference>
<dbReference type="SUPFAM" id="SSF69635">
    <property type="entry name" value="Type III secretory system chaperone-like"/>
    <property type="match status" value="1"/>
</dbReference>
<gene>
    <name evidence="1" type="primary">scc1</name>
    <name evidence="1" type="ORF">DB43_DU00220</name>
</gene>
<organism evidence="1 2">
    <name type="scientific">Parachlamydia acanthamoebae</name>
    <dbReference type="NCBI Taxonomy" id="83552"/>
    <lineage>
        <taxon>Bacteria</taxon>
        <taxon>Pseudomonadati</taxon>
        <taxon>Chlamydiota</taxon>
        <taxon>Chlamydiia</taxon>
        <taxon>Parachlamydiales</taxon>
        <taxon>Parachlamydiaceae</taxon>
        <taxon>Parachlamydia</taxon>
    </lineage>
</organism>
<reference evidence="1 2" key="1">
    <citation type="journal article" date="2014" name="Mol. Biol. Evol.">
        <title>Massive expansion of Ubiquitination-related gene families within the Chlamydiae.</title>
        <authorList>
            <person name="Domman D."/>
            <person name="Collingro A."/>
            <person name="Lagkouvardos I."/>
            <person name="Gehre L."/>
            <person name="Weinmaier T."/>
            <person name="Rattei T."/>
            <person name="Subtil A."/>
            <person name="Horn M."/>
        </authorList>
    </citation>
    <scope>NUCLEOTIDE SEQUENCE [LARGE SCALE GENOMIC DNA]</scope>
    <source>
        <strain evidence="1 2">OEW1</strain>
    </source>
</reference>
<dbReference type="Proteomes" id="UP000031307">
    <property type="component" value="Unassembled WGS sequence"/>
</dbReference>
<accession>A0A0C1CCE9</accession>
<evidence type="ECO:0000313" key="1">
    <source>
        <dbReference type="EMBL" id="KIA78555.1"/>
    </source>
</evidence>
<dbReference type="AlphaFoldDB" id="A0A0C1CCE9"/>
<name>A0A0C1CCE9_9BACT</name>
<dbReference type="CDD" id="cd17028">
    <property type="entry name" value="T3SC_IA_SycE_Scc1-like"/>
    <property type="match status" value="1"/>
</dbReference>
<dbReference type="GO" id="GO:0030254">
    <property type="term" value="P:protein secretion by the type III secretion system"/>
    <property type="evidence" value="ECO:0007669"/>
    <property type="project" value="InterPro"/>
</dbReference>
<protein>
    <submittedName>
        <fullName evidence="1">Type III secretion specific chlamydia chaperone 1</fullName>
    </submittedName>
</protein>
<sequence length="164" mass="18346">MIPYQRFIMVSDLFDTLLAEVGQKLKINDLHADRNHSCLINFKEGISIQIERETRGERMIFGTTIGSIPPSKYRENVFREALRANGLQEPRIGAFAYSKQSDQLILYGTLPMQDLTSEKIVAFLIPFKEKAVQWKTAIERGDIPSLVGTQASPGSGGGMFGLRP</sequence>
<dbReference type="PATRIC" id="fig|83552.4.peg.246"/>
<dbReference type="EMBL" id="JSAM01000015">
    <property type="protein sequence ID" value="KIA78555.1"/>
    <property type="molecule type" value="Genomic_DNA"/>
</dbReference>
<comment type="caution">
    <text evidence="1">The sequence shown here is derived from an EMBL/GenBank/DDBJ whole genome shotgun (WGS) entry which is preliminary data.</text>
</comment>
<dbReference type="InterPro" id="IPR010261">
    <property type="entry name" value="Tir_chaperone"/>
</dbReference>
<evidence type="ECO:0000313" key="2">
    <source>
        <dbReference type="Proteomes" id="UP000031307"/>
    </source>
</evidence>